<keyword evidence="5" id="KW-1185">Reference proteome</keyword>
<dbReference type="Gene3D" id="3.40.50.1000">
    <property type="entry name" value="HAD superfamily/HAD-like"/>
    <property type="match status" value="1"/>
</dbReference>
<protein>
    <recommendedName>
        <fullName evidence="3">Phospholipid/glycerol acyltransferase domain-containing protein</fullName>
    </recommendedName>
</protein>
<sequence>MSTPEDVVEAVLAGPKGADIGAFFDLDGTIVAGYTATAFWNDRVRNREVGLGEMATTIVAAIDGALLGGDPTKMGDVSVESLRGHSEDELVEFGERLFVQKTAATIRTQSRDLIRAHLRMGHTVVVASAATRFQIGPIAHDLGITNILCTEVEVEDGIFTGQLAGPMLWGEPKARAVRKFARDNGIDLPASYAYANGDEDIAFLSSVGQPHALNPQRGLREAATQQKWTILEMREPKRAGLRALASTTAAMAGAGTGLGVGAALGILHGDKRFGVNTGLSLAADTALAVSGVRLNVIGEPNLWNARPAIFIANHQSSLDVLVVGSLLRRDYTMVGKKEARYDPRALLGGLLIDPVYIDRSNPETAIDALSQLRDRVQSGTSIVVFPEGTRAATPELGPFKKGAFHMAMQAGVPIVPIVLRNTGELMWRRSKLVNPGVVDVCVLDPIPTDGWTPEDITDVTEQVRQQFVDTLEEWPEEA</sequence>
<dbReference type="NCBIfam" id="TIGR01488">
    <property type="entry name" value="HAD-SF-IB"/>
    <property type="match status" value="1"/>
</dbReference>
<keyword evidence="2" id="KW-0012">Acyltransferase</keyword>
<gene>
    <name evidence="4" type="ORF">VV02_24985</name>
</gene>
<keyword evidence="1" id="KW-0808">Transferase</keyword>
<dbReference type="SUPFAM" id="SSF69593">
    <property type="entry name" value="Glycerol-3-phosphate (1)-acyltransferase"/>
    <property type="match status" value="1"/>
</dbReference>
<dbReference type="InterPro" id="IPR002123">
    <property type="entry name" value="Plipid/glycerol_acylTrfase"/>
</dbReference>
<dbReference type="Proteomes" id="UP000066480">
    <property type="component" value="Chromosome"/>
</dbReference>
<dbReference type="OrthoDB" id="25607at2"/>
<dbReference type="EMBL" id="CP011112">
    <property type="protein sequence ID" value="AKU18338.1"/>
    <property type="molecule type" value="Genomic_DNA"/>
</dbReference>
<dbReference type="RefSeq" id="WP_052596048.1">
    <property type="nucleotide sequence ID" value="NZ_CP011112.1"/>
</dbReference>
<dbReference type="InterPro" id="IPR006385">
    <property type="entry name" value="HAD_hydro_SerB1"/>
</dbReference>
<dbReference type="PATRIC" id="fig|571913.6.peg.5065"/>
<dbReference type="STRING" id="571913.VV02_24985"/>
<feature type="domain" description="Phospholipid/glycerol acyltransferase" evidence="3">
    <location>
        <begin position="308"/>
        <end position="422"/>
    </location>
</feature>
<dbReference type="Pfam" id="PF01553">
    <property type="entry name" value="Acyltransferase"/>
    <property type="match status" value="1"/>
</dbReference>
<dbReference type="CDD" id="cd07989">
    <property type="entry name" value="LPLAT_AGPAT-like"/>
    <property type="match status" value="1"/>
</dbReference>
<dbReference type="SMART" id="SM00563">
    <property type="entry name" value="PlsC"/>
    <property type="match status" value="1"/>
</dbReference>
<evidence type="ECO:0000259" key="3">
    <source>
        <dbReference type="SMART" id="SM00563"/>
    </source>
</evidence>
<dbReference type="AlphaFoldDB" id="A0A0K1JP25"/>
<evidence type="ECO:0000256" key="2">
    <source>
        <dbReference type="ARBA" id="ARBA00023315"/>
    </source>
</evidence>
<dbReference type="NCBIfam" id="TIGR01490">
    <property type="entry name" value="HAD-SF-IB-hyp1"/>
    <property type="match status" value="1"/>
</dbReference>
<dbReference type="InterPro" id="IPR036412">
    <property type="entry name" value="HAD-like_sf"/>
</dbReference>
<evidence type="ECO:0000256" key="1">
    <source>
        <dbReference type="ARBA" id="ARBA00022679"/>
    </source>
</evidence>
<dbReference type="CDD" id="cd02612">
    <property type="entry name" value="HAD_PGPPase"/>
    <property type="match status" value="1"/>
</dbReference>
<accession>A0A0K1JP25</accession>
<reference evidence="4 5" key="1">
    <citation type="submission" date="2015-03" db="EMBL/GenBank/DDBJ databases">
        <title>Luteipulveratus halotolerans sp. nov., a novel actinobacterium (Dermacoccaceae) from Sarawak, Malaysia.</title>
        <authorList>
            <person name="Juboi H."/>
            <person name="Basik A."/>
            <person name="Shamsul S.S."/>
            <person name="Arnold P."/>
            <person name="Schmitt E.K."/>
            <person name="Sanglier J.-J."/>
            <person name="Yeo T."/>
        </authorList>
    </citation>
    <scope>NUCLEOTIDE SEQUENCE [LARGE SCALE GENOMIC DNA]</scope>
    <source>
        <strain evidence="4 5">MN07-A0370</strain>
    </source>
</reference>
<dbReference type="PANTHER" id="PTHR10434:SF66">
    <property type="entry name" value="PHOSPHOLIPID_GLYCEROL ACYLTRANSFERASE DOMAIN-CONTAINING PROTEIN"/>
    <property type="match status" value="1"/>
</dbReference>
<dbReference type="Pfam" id="PF12710">
    <property type="entry name" value="HAD"/>
    <property type="match status" value="1"/>
</dbReference>
<dbReference type="InterPro" id="IPR023214">
    <property type="entry name" value="HAD_sf"/>
</dbReference>
<organism evidence="4 5">
    <name type="scientific">Luteipulveratus mongoliensis</name>
    <dbReference type="NCBI Taxonomy" id="571913"/>
    <lineage>
        <taxon>Bacteria</taxon>
        <taxon>Bacillati</taxon>
        <taxon>Actinomycetota</taxon>
        <taxon>Actinomycetes</taxon>
        <taxon>Micrococcales</taxon>
        <taxon>Dermacoccaceae</taxon>
        <taxon>Luteipulveratus</taxon>
    </lineage>
</organism>
<dbReference type="GO" id="GO:0006654">
    <property type="term" value="P:phosphatidic acid biosynthetic process"/>
    <property type="evidence" value="ECO:0007669"/>
    <property type="project" value="TreeGrafter"/>
</dbReference>
<evidence type="ECO:0000313" key="5">
    <source>
        <dbReference type="Proteomes" id="UP000066480"/>
    </source>
</evidence>
<dbReference type="GO" id="GO:0003841">
    <property type="term" value="F:1-acylglycerol-3-phosphate O-acyltransferase activity"/>
    <property type="evidence" value="ECO:0007669"/>
    <property type="project" value="TreeGrafter"/>
</dbReference>
<dbReference type="KEGG" id="lmoi:VV02_24985"/>
<evidence type="ECO:0000313" key="4">
    <source>
        <dbReference type="EMBL" id="AKU18338.1"/>
    </source>
</evidence>
<name>A0A0K1JP25_9MICO</name>
<dbReference type="SUPFAM" id="SSF56784">
    <property type="entry name" value="HAD-like"/>
    <property type="match status" value="1"/>
</dbReference>
<dbReference type="Gene3D" id="1.20.1440.100">
    <property type="entry name" value="SG protein - dephosphorylation function"/>
    <property type="match status" value="1"/>
</dbReference>
<proteinExistence type="predicted"/>
<dbReference type="PANTHER" id="PTHR10434">
    <property type="entry name" value="1-ACYL-SN-GLYCEROL-3-PHOSPHATE ACYLTRANSFERASE"/>
    <property type="match status" value="1"/>
</dbReference>